<evidence type="ECO:0000256" key="1">
    <source>
        <dbReference type="SAM" id="MobiDB-lite"/>
    </source>
</evidence>
<feature type="region of interest" description="Disordered" evidence="1">
    <location>
        <begin position="1"/>
        <end position="82"/>
    </location>
</feature>
<dbReference type="EMBL" id="RBNI01000112">
    <property type="protein sequence ID" value="RUP52220.1"/>
    <property type="molecule type" value="Genomic_DNA"/>
</dbReference>
<dbReference type="Proteomes" id="UP000268093">
    <property type="component" value="Unassembled WGS sequence"/>
</dbReference>
<evidence type="ECO:0000313" key="2">
    <source>
        <dbReference type="EMBL" id="RUP52220.1"/>
    </source>
</evidence>
<evidence type="ECO:0000313" key="3">
    <source>
        <dbReference type="Proteomes" id="UP000268093"/>
    </source>
</evidence>
<gene>
    <name evidence="2" type="ORF">BC936DRAFT_137314</name>
</gene>
<feature type="compositionally biased region" description="Basic and acidic residues" evidence="1">
    <location>
        <begin position="68"/>
        <end position="82"/>
    </location>
</feature>
<name>A0A433DMW9_9FUNG</name>
<dbReference type="AlphaFoldDB" id="A0A433DMW9"/>
<feature type="compositionally biased region" description="Basic and acidic residues" evidence="1">
    <location>
        <begin position="238"/>
        <end position="248"/>
    </location>
</feature>
<proteinExistence type="predicted"/>
<accession>A0A433DMW9</accession>
<feature type="compositionally biased region" description="Basic and acidic residues" evidence="1">
    <location>
        <begin position="220"/>
        <end position="229"/>
    </location>
</feature>
<feature type="compositionally biased region" description="Basic and acidic residues" evidence="1">
    <location>
        <begin position="97"/>
        <end position="117"/>
    </location>
</feature>
<feature type="compositionally biased region" description="Low complexity" evidence="1">
    <location>
        <begin position="128"/>
        <end position="140"/>
    </location>
</feature>
<organism evidence="2 3">
    <name type="scientific">Jimgerdemannia flammicorona</name>
    <dbReference type="NCBI Taxonomy" id="994334"/>
    <lineage>
        <taxon>Eukaryota</taxon>
        <taxon>Fungi</taxon>
        <taxon>Fungi incertae sedis</taxon>
        <taxon>Mucoromycota</taxon>
        <taxon>Mucoromycotina</taxon>
        <taxon>Endogonomycetes</taxon>
        <taxon>Endogonales</taxon>
        <taxon>Endogonaceae</taxon>
        <taxon>Jimgerdemannia</taxon>
    </lineage>
</organism>
<protein>
    <submittedName>
        <fullName evidence="2">Uncharacterized protein</fullName>
    </submittedName>
</protein>
<keyword evidence="3" id="KW-1185">Reference proteome</keyword>
<reference evidence="2 3" key="1">
    <citation type="journal article" date="2018" name="New Phytol.">
        <title>Phylogenomics of Endogonaceae and evolution of mycorrhizas within Mucoromycota.</title>
        <authorList>
            <person name="Chang Y."/>
            <person name="Desiro A."/>
            <person name="Na H."/>
            <person name="Sandor L."/>
            <person name="Lipzen A."/>
            <person name="Clum A."/>
            <person name="Barry K."/>
            <person name="Grigoriev I.V."/>
            <person name="Martin F.M."/>
            <person name="Stajich J.E."/>
            <person name="Smith M.E."/>
            <person name="Bonito G."/>
            <person name="Spatafora J.W."/>
        </authorList>
    </citation>
    <scope>NUCLEOTIDE SEQUENCE [LARGE SCALE GENOMIC DNA]</scope>
    <source>
        <strain evidence="2 3">GMNB39</strain>
    </source>
</reference>
<comment type="caution">
    <text evidence="2">The sequence shown here is derived from an EMBL/GenBank/DDBJ whole genome shotgun (WGS) entry which is preliminary data.</text>
</comment>
<sequence>MGMLTSSDAVASESHEIPKSPVVRAEGPAAPTARRPMSRRNSVSSTEAEAAFRSQAEKGRSHRQSKVVRGDDRQVLAARSSREAHFDVVTRTVLAGGRDREADHAVTRQEQETRGRYQDLGFFRRGRSPTPVSSPASSTTLRSPDSPTIPPLPTSPVRRRSISKPTTPTGRTEIIHSSSVRSPVRDSRQPGTTTSPTKRDRARDSRDSTRLSRASMSSSHHAESSKPSKEPTVISSPTHEKLKTHSPVDDLSSADAPKSALEIGSSGSANDDGEIASFVLTECDSDAIVRGLEPSCPIETVVVPTTKSSTPCEMEPFEVPQVNVISRFEKIFVNILENVTHEFDRAIERRELWSYRLVTTIDDQNAPHHPFRHKYTTFDFEIGGSL</sequence>
<feature type="region of interest" description="Disordered" evidence="1">
    <location>
        <begin position="94"/>
        <end position="268"/>
    </location>
</feature>
<feature type="compositionally biased region" description="Basic and acidic residues" evidence="1">
    <location>
        <begin position="197"/>
        <end position="210"/>
    </location>
</feature>